<dbReference type="SMART" id="SM01043">
    <property type="entry name" value="BTAD"/>
    <property type="match status" value="1"/>
</dbReference>
<name>A0ABN6RNH5_9DEIO</name>
<dbReference type="InterPro" id="IPR051677">
    <property type="entry name" value="AfsR-DnrI-RedD_regulator"/>
</dbReference>
<evidence type="ECO:0000313" key="4">
    <source>
        <dbReference type="Proteomes" id="UP001064971"/>
    </source>
</evidence>
<proteinExistence type="predicted"/>
<dbReference type="Gene3D" id="1.25.40.10">
    <property type="entry name" value="Tetratricopeptide repeat domain"/>
    <property type="match status" value="2"/>
</dbReference>
<organism evidence="3 4">
    <name type="scientific">Deinococcus aetherius</name>
    <dbReference type="NCBI Taxonomy" id="200252"/>
    <lineage>
        <taxon>Bacteria</taxon>
        <taxon>Thermotogati</taxon>
        <taxon>Deinococcota</taxon>
        <taxon>Deinococci</taxon>
        <taxon>Deinococcales</taxon>
        <taxon>Deinococcaceae</taxon>
        <taxon>Deinococcus</taxon>
    </lineage>
</organism>
<geneLocation type="plasmid" evidence="3 4">
    <name>pDAETH-2</name>
</geneLocation>
<gene>
    <name evidence="3" type="ORF">DAETH_44330</name>
</gene>
<dbReference type="Proteomes" id="UP001064971">
    <property type="component" value="Plasmid pDAETH-2"/>
</dbReference>
<dbReference type="Pfam" id="PF03704">
    <property type="entry name" value="BTAD"/>
    <property type="match status" value="1"/>
</dbReference>
<reference evidence="3" key="1">
    <citation type="submission" date="2022-07" db="EMBL/GenBank/DDBJ databases">
        <title>Complete Genome Sequence of the Radioresistant Bacterium Deinococcus aetherius ST0316, Isolated from the Air Dust collected in Lower Stratosphere above Japan.</title>
        <authorList>
            <person name="Satoh K."/>
            <person name="Hagiwara K."/>
            <person name="Katsumata K."/>
            <person name="Kubo A."/>
            <person name="Yokobori S."/>
            <person name="Yamagishi A."/>
            <person name="Oono Y."/>
            <person name="Narumi I."/>
        </authorList>
    </citation>
    <scope>NUCLEOTIDE SEQUENCE</scope>
    <source>
        <strain evidence="3">ST0316</strain>
        <plasmid evidence="3">pDAETH-2</plasmid>
    </source>
</reference>
<dbReference type="InterPro" id="IPR041664">
    <property type="entry name" value="AAA_16"/>
</dbReference>
<dbReference type="SUPFAM" id="SSF48452">
    <property type="entry name" value="TPR-like"/>
    <property type="match status" value="2"/>
</dbReference>
<keyword evidence="1" id="KW-0802">TPR repeat</keyword>
<dbReference type="RefSeq" id="WP_264778296.1">
    <property type="nucleotide sequence ID" value="NZ_AP026562.1"/>
</dbReference>
<dbReference type="SUPFAM" id="SSF52540">
    <property type="entry name" value="P-loop containing nucleoside triphosphate hydrolases"/>
    <property type="match status" value="1"/>
</dbReference>
<dbReference type="InterPro" id="IPR005158">
    <property type="entry name" value="BTAD"/>
</dbReference>
<evidence type="ECO:0000313" key="3">
    <source>
        <dbReference type="EMBL" id="BDP44464.1"/>
    </source>
</evidence>
<dbReference type="InterPro" id="IPR011990">
    <property type="entry name" value="TPR-like_helical_dom_sf"/>
</dbReference>
<accession>A0ABN6RNH5</accession>
<dbReference type="PANTHER" id="PTHR35807">
    <property type="entry name" value="TRANSCRIPTIONAL REGULATOR REDD-RELATED"/>
    <property type="match status" value="1"/>
</dbReference>
<dbReference type="EMBL" id="AP026562">
    <property type="protein sequence ID" value="BDP44464.1"/>
    <property type="molecule type" value="Genomic_DNA"/>
</dbReference>
<feature type="repeat" description="TPR" evidence="1">
    <location>
        <begin position="876"/>
        <end position="909"/>
    </location>
</feature>
<keyword evidence="4" id="KW-1185">Reference proteome</keyword>
<dbReference type="PROSITE" id="PS50005">
    <property type="entry name" value="TPR"/>
    <property type="match status" value="1"/>
</dbReference>
<dbReference type="InterPro" id="IPR027417">
    <property type="entry name" value="P-loop_NTPase"/>
</dbReference>
<dbReference type="Pfam" id="PF13191">
    <property type="entry name" value="AAA_16"/>
    <property type="match status" value="1"/>
</dbReference>
<keyword evidence="3" id="KW-0614">Plasmid</keyword>
<evidence type="ECO:0000256" key="1">
    <source>
        <dbReference type="PROSITE-ProRule" id="PRU00339"/>
    </source>
</evidence>
<protein>
    <recommendedName>
        <fullName evidence="2">Bacterial transcriptional activator domain-containing protein</fullName>
    </recommendedName>
</protein>
<dbReference type="InterPro" id="IPR019734">
    <property type="entry name" value="TPR_rpt"/>
</dbReference>
<sequence length="1123" mass="121092">MSALPWHLRLLGTPRLSGASGPTLTPERKTAALLALLALEGPTPRTRLVSLLWPETREAAARNNLVQLLRKLRAATGTDLVEGGEVLCLSGALDVDALRARDAFTRGAYGDLARWEGELLAGLSYDDCPDLADWLLAERERWAEWRAGAAREEAARLEREGDYDGALRQARQLLDLDPVSEDAWRRVMRLHYLRGDRAAALDAYRRCEALLRREFGVEPLPETVALVLDIERGRLPVPPRVTPQPTIPLAVLRPPHLLGREGEWARMEEAWGAGQVIFVCGEPGSGKTRLARDFAASKGEVLLLEGRPGDVGQPFATAARNLRAHLARCPGVVLDPWERRELSRILPELGEDGVDVPPLTSEADTLRFKQATLNLVRRTSEGLAALVTDDMQYFDPASYDFGAFMMSAAFPLGQLGGLPHFIDTYRRGELPADLERGVRALVDAGVAVVIDLPPLPEPDVAALMDDLGVPGDPGLRAALGRYAGGNPLFLLETVKHLIETGGLTRGLPERLPPPGRVGPLLARRLERLSGPALQAARAAAVLQSDFDLELVAEVLGAPLFDLLAAWEELEGAQIVRGDRFGHDLVYEAVRAGTPPTVARLLHRAAARTLARRDGHAARVAEHWRAGGDPRQAVPWLMRAARGAQATLRLLEAAEFSRRAARAAQEVGDHEAAFEALRSRTEILSHLEGRAAREEALAELRANARTPLERAQAGQLQSELHLAYHEAAETEAVAREALAALADAPVNDPAVVEQRANLEAGVGSALWLQGRMPEASQALRRAVDTLEPLGDTPGLASNLSNLAVVLDHLERHREAAPLHRRACELHERGGRLSDLAATLHNLAVSLLDQGDLRGALAAARRARDIESRTDGDPGGAAGSHGNLGQVYAGLGQYDLALRHYALARAACPEGSWYAGYFPTLVAEVWLTLGAPERAGEELALARDWPGVPGTYRSRTLTALGTLAGVRGEDPEEWFAEAEEALGAAPRPLPQARVWLASARFAPPEEALSLARGACTLARANDLGGVEIAASVRAAQALLALRRPGEAATQARAAEVLLRTLDSGIVTRGEALLTLARALAAAGEDGAPQARARAEEWARETAERHVPPEFRTRFLEGQLAPPVLS</sequence>
<dbReference type="Pfam" id="PF13424">
    <property type="entry name" value="TPR_12"/>
    <property type="match status" value="2"/>
</dbReference>
<feature type="domain" description="Bacterial transcriptional activator" evidence="2">
    <location>
        <begin position="95"/>
        <end position="231"/>
    </location>
</feature>
<dbReference type="SMART" id="SM00028">
    <property type="entry name" value="TPR"/>
    <property type="match status" value="6"/>
</dbReference>
<evidence type="ECO:0000259" key="2">
    <source>
        <dbReference type="SMART" id="SM01043"/>
    </source>
</evidence>